<dbReference type="Proteomes" id="UP000308600">
    <property type="component" value="Unassembled WGS sequence"/>
</dbReference>
<protein>
    <submittedName>
        <fullName evidence="1">Uncharacterized protein</fullName>
    </submittedName>
</protein>
<gene>
    <name evidence="1" type="ORF">BDN72DRAFT_902368</name>
</gene>
<organism evidence="1 2">
    <name type="scientific">Pluteus cervinus</name>
    <dbReference type="NCBI Taxonomy" id="181527"/>
    <lineage>
        <taxon>Eukaryota</taxon>
        <taxon>Fungi</taxon>
        <taxon>Dikarya</taxon>
        <taxon>Basidiomycota</taxon>
        <taxon>Agaricomycotina</taxon>
        <taxon>Agaricomycetes</taxon>
        <taxon>Agaricomycetidae</taxon>
        <taxon>Agaricales</taxon>
        <taxon>Pluteineae</taxon>
        <taxon>Pluteaceae</taxon>
        <taxon>Pluteus</taxon>
    </lineage>
</organism>
<evidence type="ECO:0000313" key="1">
    <source>
        <dbReference type="EMBL" id="TFK63494.1"/>
    </source>
</evidence>
<accession>A0ACD3ADL9</accession>
<reference evidence="1 2" key="1">
    <citation type="journal article" date="2019" name="Nat. Ecol. Evol.">
        <title>Megaphylogeny resolves global patterns of mushroom evolution.</title>
        <authorList>
            <person name="Varga T."/>
            <person name="Krizsan K."/>
            <person name="Foldi C."/>
            <person name="Dima B."/>
            <person name="Sanchez-Garcia M."/>
            <person name="Sanchez-Ramirez S."/>
            <person name="Szollosi G.J."/>
            <person name="Szarkandi J.G."/>
            <person name="Papp V."/>
            <person name="Albert L."/>
            <person name="Andreopoulos W."/>
            <person name="Angelini C."/>
            <person name="Antonin V."/>
            <person name="Barry K.W."/>
            <person name="Bougher N.L."/>
            <person name="Buchanan P."/>
            <person name="Buyck B."/>
            <person name="Bense V."/>
            <person name="Catcheside P."/>
            <person name="Chovatia M."/>
            <person name="Cooper J."/>
            <person name="Damon W."/>
            <person name="Desjardin D."/>
            <person name="Finy P."/>
            <person name="Geml J."/>
            <person name="Haridas S."/>
            <person name="Hughes K."/>
            <person name="Justo A."/>
            <person name="Karasinski D."/>
            <person name="Kautmanova I."/>
            <person name="Kiss B."/>
            <person name="Kocsube S."/>
            <person name="Kotiranta H."/>
            <person name="LaButti K.M."/>
            <person name="Lechner B.E."/>
            <person name="Liimatainen K."/>
            <person name="Lipzen A."/>
            <person name="Lukacs Z."/>
            <person name="Mihaltcheva S."/>
            <person name="Morgado L.N."/>
            <person name="Niskanen T."/>
            <person name="Noordeloos M.E."/>
            <person name="Ohm R.A."/>
            <person name="Ortiz-Santana B."/>
            <person name="Ovrebo C."/>
            <person name="Racz N."/>
            <person name="Riley R."/>
            <person name="Savchenko A."/>
            <person name="Shiryaev A."/>
            <person name="Soop K."/>
            <person name="Spirin V."/>
            <person name="Szebenyi C."/>
            <person name="Tomsovsky M."/>
            <person name="Tulloss R.E."/>
            <person name="Uehling J."/>
            <person name="Grigoriev I.V."/>
            <person name="Vagvolgyi C."/>
            <person name="Papp T."/>
            <person name="Martin F.M."/>
            <person name="Miettinen O."/>
            <person name="Hibbett D.S."/>
            <person name="Nagy L.G."/>
        </authorList>
    </citation>
    <scope>NUCLEOTIDE SEQUENCE [LARGE SCALE GENOMIC DNA]</scope>
    <source>
        <strain evidence="1 2">NL-1719</strain>
    </source>
</reference>
<sequence>MTSPPLPPELEQIIFTLALENHLKDQKNLIFVAWRVYHWLVPLIFRVVLLHSNRALPIKFNKAVYERHGHYTQHLLLEPDYLCKYLYLFPNVRNLALWTDNAHLHLDSLKKLPLTHLSISPLYLKPPSFELFQVFSNLTHLDLVSVLSAWTAPRDHLATFKELLYLPKLTHLCVSPRFSIHGIELFLDRKRCGKLRVVIVCAFIDGDTYLEDEIPWGIEDQRVLNLKCHSIRDWEVGARGGTDMWTFADDILASRSDEMNW</sequence>
<evidence type="ECO:0000313" key="2">
    <source>
        <dbReference type="Proteomes" id="UP000308600"/>
    </source>
</evidence>
<proteinExistence type="predicted"/>
<keyword evidence="2" id="KW-1185">Reference proteome</keyword>
<name>A0ACD3ADL9_9AGAR</name>
<dbReference type="EMBL" id="ML208520">
    <property type="protein sequence ID" value="TFK63494.1"/>
    <property type="molecule type" value="Genomic_DNA"/>
</dbReference>